<dbReference type="OrthoDB" id="9779853at2"/>
<dbReference type="InterPro" id="IPR029058">
    <property type="entry name" value="AB_hydrolase_fold"/>
</dbReference>
<keyword evidence="2" id="KW-0378">Hydrolase</keyword>
<evidence type="ECO:0000313" key="2">
    <source>
        <dbReference type="EMBL" id="RAI57929.1"/>
    </source>
</evidence>
<dbReference type="Proteomes" id="UP000249065">
    <property type="component" value="Unassembled WGS sequence"/>
</dbReference>
<dbReference type="PANTHER" id="PTHR43689">
    <property type="entry name" value="HYDROLASE"/>
    <property type="match status" value="1"/>
</dbReference>
<organism evidence="2 3">
    <name type="scientific">Roseicella frigidaeris</name>
    <dbReference type="NCBI Taxonomy" id="2230885"/>
    <lineage>
        <taxon>Bacteria</taxon>
        <taxon>Pseudomonadati</taxon>
        <taxon>Pseudomonadota</taxon>
        <taxon>Alphaproteobacteria</taxon>
        <taxon>Acetobacterales</taxon>
        <taxon>Roseomonadaceae</taxon>
        <taxon>Roseicella</taxon>
    </lineage>
</organism>
<keyword evidence="3" id="KW-1185">Reference proteome</keyword>
<dbReference type="InterPro" id="IPR000073">
    <property type="entry name" value="AB_hydrolase_1"/>
</dbReference>
<sequence>MVAGEILLAEGRLETGWWGPAAAAAPTLVLLHQGLGSLGLWRDIPARLAAATGCGVFAWSRLGYGRSDPVRLPRPFDYLRQEAQSVLPRVLEAIGLQQGVLVGHSDGGSIAAIHGGTVEDPRRRGIAVLAPHFFTEAAGLAAVAETRARYEQGDLRARLARHHRHPDIAFHGWCDTWLHPDFPAFFDLRPDIAGLRVPVLAIQGEADPYGSPAQLELLARQAAGPVQVMLLPGIGHDPLLEAPETVLPALRAFTDRLFAVR</sequence>
<proteinExistence type="predicted"/>
<gene>
    <name evidence="2" type="ORF">DOO78_16360</name>
</gene>
<dbReference type="Pfam" id="PF12697">
    <property type="entry name" value="Abhydrolase_6"/>
    <property type="match status" value="1"/>
</dbReference>
<feature type="domain" description="AB hydrolase-1" evidence="1">
    <location>
        <begin position="28"/>
        <end position="247"/>
    </location>
</feature>
<dbReference type="Gene3D" id="3.40.50.1820">
    <property type="entry name" value="alpha/beta hydrolase"/>
    <property type="match status" value="1"/>
</dbReference>
<dbReference type="PANTHER" id="PTHR43689:SF8">
    <property type="entry name" value="ALPHA_BETA-HYDROLASES SUPERFAMILY PROTEIN"/>
    <property type="match status" value="1"/>
</dbReference>
<reference evidence="3" key="1">
    <citation type="submission" date="2018-06" db="EMBL/GenBank/DDBJ databases">
        <authorList>
            <person name="Khan S.A."/>
        </authorList>
    </citation>
    <scope>NUCLEOTIDE SEQUENCE [LARGE SCALE GENOMIC DNA]</scope>
    <source>
        <strain evidence="3">DB-1506</strain>
    </source>
</reference>
<evidence type="ECO:0000313" key="3">
    <source>
        <dbReference type="Proteomes" id="UP000249065"/>
    </source>
</evidence>
<comment type="caution">
    <text evidence="2">The sequence shown here is derived from an EMBL/GenBank/DDBJ whole genome shotgun (WGS) entry which is preliminary data.</text>
</comment>
<dbReference type="EMBL" id="QLIX01000013">
    <property type="protein sequence ID" value="RAI57929.1"/>
    <property type="molecule type" value="Genomic_DNA"/>
</dbReference>
<accession>A0A327M5B0</accession>
<name>A0A327M5B0_9PROT</name>
<evidence type="ECO:0000259" key="1">
    <source>
        <dbReference type="Pfam" id="PF12697"/>
    </source>
</evidence>
<protein>
    <submittedName>
        <fullName evidence="2">Alpha/beta hydrolase</fullName>
    </submittedName>
</protein>
<dbReference type="SUPFAM" id="SSF53474">
    <property type="entry name" value="alpha/beta-Hydrolases"/>
    <property type="match status" value="1"/>
</dbReference>
<dbReference type="AlphaFoldDB" id="A0A327M5B0"/>
<dbReference type="GO" id="GO:0016787">
    <property type="term" value="F:hydrolase activity"/>
    <property type="evidence" value="ECO:0007669"/>
    <property type="project" value="UniProtKB-KW"/>
</dbReference>